<dbReference type="OrthoDB" id="10063282at2759"/>
<dbReference type="SMART" id="SM01145">
    <property type="entry name" value="DUF1041"/>
    <property type="match status" value="1"/>
</dbReference>
<evidence type="ECO:0000313" key="8">
    <source>
        <dbReference type="EMBL" id="KAA0195616.1"/>
    </source>
</evidence>
<evidence type="ECO:0000256" key="2">
    <source>
        <dbReference type="ARBA" id="ARBA00022448"/>
    </source>
</evidence>
<name>A0A8E0VIJ0_9TREM</name>
<dbReference type="InterPro" id="IPR010439">
    <property type="entry name" value="MUN_dom"/>
</dbReference>
<accession>A0A8E0VIJ0</accession>
<feature type="domain" description="MHD1" evidence="7">
    <location>
        <begin position="98"/>
        <end position="339"/>
    </location>
</feature>
<evidence type="ECO:0000256" key="4">
    <source>
        <dbReference type="ARBA" id="ARBA00023121"/>
    </source>
</evidence>
<evidence type="ECO:0000256" key="1">
    <source>
        <dbReference type="ARBA" id="ARBA00004308"/>
    </source>
</evidence>
<dbReference type="PROSITE" id="PS51258">
    <property type="entry name" value="MHD1"/>
    <property type="match status" value="1"/>
</dbReference>
<keyword evidence="3" id="KW-0770">Synapse</keyword>
<dbReference type="GO" id="GO:0098793">
    <property type="term" value="C:presynapse"/>
    <property type="evidence" value="ECO:0007669"/>
    <property type="project" value="GOC"/>
</dbReference>
<evidence type="ECO:0000259" key="7">
    <source>
        <dbReference type="PROSITE" id="PS51258"/>
    </source>
</evidence>
<dbReference type="Pfam" id="PF06292">
    <property type="entry name" value="MUN"/>
    <property type="match status" value="1"/>
</dbReference>
<evidence type="ECO:0000313" key="9">
    <source>
        <dbReference type="Proteomes" id="UP000728185"/>
    </source>
</evidence>
<evidence type="ECO:0000256" key="5">
    <source>
        <dbReference type="ARBA" id="ARBA00023136"/>
    </source>
</evidence>
<comment type="subcellular location">
    <subcellularLocation>
        <location evidence="1">Endomembrane system</location>
    </subcellularLocation>
    <subcellularLocation>
        <location evidence="6">Synapse</location>
    </subcellularLocation>
</comment>
<dbReference type="GO" id="GO:0016079">
    <property type="term" value="P:synaptic vesicle exocytosis"/>
    <property type="evidence" value="ECO:0007669"/>
    <property type="project" value="InterPro"/>
</dbReference>
<dbReference type="AlphaFoldDB" id="A0A8E0VIJ0"/>
<keyword evidence="2" id="KW-0813">Transport</keyword>
<evidence type="ECO:0000256" key="6">
    <source>
        <dbReference type="ARBA" id="ARBA00034103"/>
    </source>
</evidence>
<keyword evidence="4" id="KW-0446">Lipid-binding</keyword>
<protein>
    <submittedName>
        <fullName evidence="8">Calcium-dependent secretion activator 1</fullName>
    </submittedName>
</protein>
<dbReference type="InterPro" id="IPR033227">
    <property type="entry name" value="CAPS"/>
</dbReference>
<dbReference type="EMBL" id="LUCM01003568">
    <property type="protein sequence ID" value="KAA0195616.1"/>
    <property type="molecule type" value="Genomic_DNA"/>
</dbReference>
<dbReference type="GO" id="GO:0012505">
    <property type="term" value="C:endomembrane system"/>
    <property type="evidence" value="ECO:0007669"/>
    <property type="project" value="UniProtKB-SubCell"/>
</dbReference>
<keyword evidence="5" id="KW-0472">Membrane</keyword>
<gene>
    <name evidence="8" type="ORF">FBUS_05055</name>
</gene>
<dbReference type="GO" id="GO:0008289">
    <property type="term" value="F:lipid binding"/>
    <property type="evidence" value="ECO:0007669"/>
    <property type="project" value="UniProtKB-KW"/>
</dbReference>
<keyword evidence="9" id="KW-1185">Reference proteome</keyword>
<dbReference type="InterPro" id="IPR014770">
    <property type="entry name" value="Munc13_1"/>
</dbReference>
<sequence>MNVFRSTQPLKLFLGSEYRFIFPVCFAKFGRFHIFIPVCGLNVPGVDATNERVQQMIHLAELCIEVLKQNEEHHAESFAWFSDLFVAHAENFWSLFQMDLFDLMDHLPDWRWEVFDLFQLLNDYLSNDANLCNGHFHQNLANRFSPLVDRYVELMAESIEQALITGYENERWVPAAAVISPGTANSSNNETQFLNGANQAVQRPNVVRPTAAYRDLSPTQTARDSVTCIGKTQLGVSPGLTRVSGSGPMLGSASGLPFTTEPFACPQSSSGMTGSSACQTVVELLWRLHKLKHFVQELSWPQSTKAKLLDEQVRVLCAQMLREAVKRSLALKPYLVNLIVVDDKDGIKKIVENDNQLHIETEEFFESVQRNMMVIAVDHFLAVLSGVLNKLTRFDENKLISSILTLTKPVDEEGRTYTNFLNVNLQRLSQNLVDEVSMLSLCEHHSSFFFHRFLVALLFTWIRRTQSWYTRQMRMIYEWLVHRKSVLLHPYQIKCLSNIVKKIFTYFELQGLSKSVLDTIVYQTVSQRLQVEETAHNVRQETGSTSSSSAGKRKLLSALTGSGMFHRG</sequence>
<dbReference type="GO" id="GO:1990504">
    <property type="term" value="P:dense core granule exocytosis"/>
    <property type="evidence" value="ECO:0007669"/>
    <property type="project" value="InterPro"/>
</dbReference>
<dbReference type="PANTHER" id="PTHR12166">
    <property type="entry name" value="CALCIUM-DEPENDENT SECRETION ACTIVATOR"/>
    <property type="match status" value="1"/>
</dbReference>
<comment type="caution">
    <text evidence="8">The sequence shown here is derived from an EMBL/GenBank/DDBJ whole genome shotgun (WGS) entry which is preliminary data.</text>
</comment>
<dbReference type="Proteomes" id="UP000728185">
    <property type="component" value="Unassembled WGS sequence"/>
</dbReference>
<dbReference type="PANTHER" id="PTHR12166:SF8">
    <property type="entry name" value="CALCIUM-DEPENDENT SECRETION ACTIVATOR"/>
    <property type="match status" value="1"/>
</dbReference>
<organism evidence="8 9">
    <name type="scientific">Fasciolopsis buskii</name>
    <dbReference type="NCBI Taxonomy" id="27845"/>
    <lineage>
        <taxon>Eukaryota</taxon>
        <taxon>Metazoa</taxon>
        <taxon>Spiralia</taxon>
        <taxon>Lophotrochozoa</taxon>
        <taxon>Platyhelminthes</taxon>
        <taxon>Trematoda</taxon>
        <taxon>Digenea</taxon>
        <taxon>Plagiorchiida</taxon>
        <taxon>Echinostomata</taxon>
        <taxon>Echinostomatoidea</taxon>
        <taxon>Fasciolidae</taxon>
        <taxon>Fasciolopsis</taxon>
    </lineage>
</organism>
<reference evidence="8" key="1">
    <citation type="submission" date="2019-05" db="EMBL/GenBank/DDBJ databases">
        <title>Annotation for the trematode Fasciolopsis buski.</title>
        <authorList>
            <person name="Choi Y.-J."/>
        </authorList>
    </citation>
    <scope>NUCLEOTIDE SEQUENCE</scope>
    <source>
        <strain evidence="8">HT</strain>
        <tissue evidence="8">Whole worm</tissue>
    </source>
</reference>
<evidence type="ECO:0000256" key="3">
    <source>
        <dbReference type="ARBA" id="ARBA00023018"/>
    </source>
</evidence>
<proteinExistence type="predicted"/>